<organism evidence="1">
    <name type="scientific">hydrothermal vent metagenome</name>
    <dbReference type="NCBI Taxonomy" id="652676"/>
    <lineage>
        <taxon>unclassified sequences</taxon>
        <taxon>metagenomes</taxon>
        <taxon>ecological metagenomes</taxon>
    </lineage>
</organism>
<dbReference type="AlphaFoldDB" id="A0A3B0RAX5"/>
<dbReference type="NCBIfam" id="TIGR03694">
    <property type="entry name" value="exosort_acyl"/>
    <property type="match status" value="1"/>
</dbReference>
<accession>A0A3B0RAX5</accession>
<dbReference type="SUPFAM" id="SSF55729">
    <property type="entry name" value="Acyl-CoA N-acyltransferases (Nat)"/>
    <property type="match status" value="1"/>
</dbReference>
<protein>
    <recommendedName>
        <fullName evidence="2">PEP-CTERM/exosortase system-associated acyltransferase</fullName>
    </recommendedName>
</protein>
<dbReference type="Pfam" id="PF13444">
    <property type="entry name" value="Acetyltransf_5"/>
    <property type="match status" value="1"/>
</dbReference>
<proteinExistence type="predicted"/>
<dbReference type="EMBL" id="UOED01000035">
    <property type="protein sequence ID" value="VAV88677.1"/>
    <property type="molecule type" value="Genomic_DNA"/>
</dbReference>
<dbReference type="InterPro" id="IPR022484">
    <property type="entry name" value="PEP-CTERM/exosrtase_acylTfrase"/>
</dbReference>
<gene>
    <name evidence="1" type="ORF">MNBD_ALPHA02-2311</name>
</gene>
<dbReference type="InterPro" id="IPR016181">
    <property type="entry name" value="Acyl_CoA_acyltransferase"/>
</dbReference>
<evidence type="ECO:0008006" key="2">
    <source>
        <dbReference type="Google" id="ProtNLM"/>
    </source>
</evidence>
<sequence length="267" mass="30477">MKNQLSKQQNCDTSSGGDVQLVTDYNMLFDVIAADTPALLEECFKLRYQVYCLETEFEDKSQFVNCLERDVYDDRSVSSLLIHKSTGIVAGTVRLILPPDEALPDPLPVFNISSDLAGLSEQVIPRGTTAEISRFSISKKFRQRHYDTHIPGLEENIGSANNVNRVIPHITLGLMKAIVGMSVENNISHWSVVIEPTLQRLLRKLGIYFIPVGRMVEYHGRRRTLYNEIGSLLDRMYETHYEIWAVVTDYGQLWPYQGTYNSKEVRK</sequence>
<reference evidence="1" key="1">
    <citation type="submission" date="2018-06" db="EMBL/GenBank/DDBJ databases">
        <authorList>
            <person name="Zhirakovskaya E."/>
        </authorList>
    </citation>
    <scope>NUCLEOTIDE SEQUENCE</scope>
</reference>
<dbReference type="Gene3D" id="3.40.630.30">
    <property type="match status" value="1"/>
</dbReference>
<evidence type="ECO:0000313" key="1">
    <source>
        <dbReference type="EMBL" id="VAV88677.1"/>
    </source>
</evidence>
<name>A0A3B0RAX5_9ZZZZ</name>